<evidence type="ECO:0000313" key="2">
    <source>
        <dbReference type="EMBL" id="TDA40382.1"/>
    </source>
</evidence>
<evidence type="ECO:0000313" key="3">
    <source>
        <dbReference type="Proteomes" id="UP000317265"/>
    </source>
</evidence>
<sequence length="141" mass="15698">MKKGISEIVAILVMLLIVSSIGVIIYTYATGYFSLMSSAITERSKLDINTIKEKFVVVDVIINKSNNTEICAAVYNYGKTSIILKSMFINGTKAITNEEEIFPGEFKWFNGTINMVIPSNTTIDLKVVSSLGNYYETVIFQ</sequence>
<keyword evidence="1" id="KW-0472">Membrane</keyword>
<dbReference type="AlphaFoldDB" id="A0A523BHQ2"/>
<protein>
    <recommendedName>
        <fullName evidence="4">Flagellin</fullName>
    </recommendedName>
</protein>
<comment type="caution">
    <text evidence="2">The sequence shown here is derived from an EMBL/GenBank/DDBJ whole genome shotgun (WGS) entry which is preliminary data.</text>
</comment>
<evidence type="ECO:0000256" key="1">
    <source>
        <dbReference type="SAM" id="Phobius"/>
    </source>
</evidence>
<dbReference type="NCBIfam" id="TIGR02537">
    <property type="entry name" value="arch_flag_Nterm"/>
    <property type="match status" value="1"/>
</dbReference>
<evidence type="ECO:0008006" key="4">
    <source>
        <dbReference type="Google" id="ProtNLM"/>
    </source>
</evidence>
<dbReference type="EMBL" id="QNVI01000006">
    <property type="protein sequence ID" value="TDA40382.1"/>
    <property type="molecule type" value="Genomic_DNA"/>
</dbReference>
<feature type="transmembrane region" description="Helical" evidence="1">
    <location>
        <begin position="7"/>
        <end position="29"/>
    </location>
</feature>
<proteinExistence type="predicted"/>
<organism evidence="2 3">
    <name type="scientific">Thermoproteota archaeon</name>
    <dbReference type="NCBI Taxonomy" id="2056631"/>
    <lineage>
        <taxon>Archaea</taxon>
        <taxon>Thermoproteota</taxon>
    </lineage>
</organism>
<dbReference type="Proteomes" id="UP000317265">
    <property type="component" value="Unassembled WGS sequence"/>
</dbReference>
<dbReference type="InterPro" id="IPR013373">
    <property type="entry name" value="Flagellin/pilin_N_arc"/>
</dbReference>
<name>A0A523BHQ2_9CREN</name>
<keyword evidence="1" id="KW-1133">Transmembrane helix</keyword>
<keyword evidence="1" id="KW-0812">Transmembrane</keyword>
<accession>A0A523BHQ2</accession>
<reference evidence="2 3" key="1">
    <citation type="journal article" date="2019" name="Nat. Microbiol.">
        <title>Expanding anaerobic alkane metabolism in the domain of Archaea.</title>
        <authorList>
            <person name="Wang Y."/>
            <person name="Wegener G."/>
            <person name="Hou J."/>
            <person name="Wang F."/>
            <person name="Xiao X."/>
        </authorList>
    </citation>
    <scope>NUCLEOTIDE SEQUENCE [LARGE SCALE GENOMIC DNA]</scope>
    <source>
        <strain evidence="2">WYZ-LMO11</strain>
    </source>
</reference>
<gene>
    <name evidence="2" type="ORF">DSO09_00665</name>
</gene>